<protein>
    <submittedName>
        <fullName evidence="2">Uncharacterized protein</fullName>
    </submittedName>
</protein>
<dbReference type="AlphaFoldDB" id="A0A8H5V1V4"/>
<feature type="region of interest" description="Disordered" evidence="1">
    <location>
        <begin position="1"/>
        <end position="22"/>
    </location>
</feature>
<keyword evidence="3" id="KW-1185">Reference proteome</keyword>
<gene>
    <name evidence="2" type="ORF">FSUBG_6151</name>
</gene>
<accession>A0A8H5V1V4</accession>
<dbReference type="Proteomes" id="UP000547976">
    <property type="component" value="Unassembled WGS sequence"/>
</dbReference>
<organism evidence="2 3">
    <name type="scientific">Gibberella subglutinans</name>
    <name type="common">Fusarium subglutinans</name>
    <dbReference type="NCBI Taxonomy" id="42677"/>
    <lineage>
        <taxon>Eukaryota</taxon>
        <taxon>Fungi</taxon>
        <taxon>Dikarya</taxon>
        <taxon>Ascomycota</taxon>
        <taxon>Pezizomycotina</taxon>
        <taxon>Sordariomycetes</taxon>
        <taxon>Hypocreomycetidae</taxon>
        <taxon>Hypocreales</taxon>
        <taxon>Nectriaceae</taxon>
        <taxon>Fusarium</taxon>
        <taxon>Fusarium fujikuroi species complex</taxon>
    </lineage>
</organism>
<name>A0A8H5V1V4_GIBSU</name>
<dbReference type="EMBL" id="JAAOAV010000062">
    <property type="protein sequence ID" value="KAF5606318.1"/>
    <property type="molecule type" value="Genomic_DNA"/>
</dbReference>
<reference evidence="2 3" key="1">
    <citation type="submission" date="2020-05" db="EMBL/GenBank/DDBJ databases">
        <title>Identification and distribution of gene clusters putatively required for synthesis of sphingolipid metabolism inhibitors in phylogenetically diverse species of the filamentous fungus Fusarium.</title>
        <authorList>
            <person name="Kim H.-S."/>
            <person name="Busman M."/>
            <person name="Brown D.W."/>
            <person name="Divon H."/>
            <person name="Uhlig S."/>
            <person name="Proctor R.H."/>
        </authorList>
    </citation>
    <scope>NUCLEOTIDE SEQUENCE [LARGE SCALE GENOMIC DNA]</scope>
    <source>
        <strain evidence="2 3">NRRL 66333</strain>
    </source>
</reference>
<comment type="caution">
    <text evidence="2">The sequence shown here is derived from an EMBL/GenBank/DDBJ whole genome shotgun (WGS) entry which is preliminary data.</text>
</comment>
<proteinExistence type="predicted"/>
<dbReference type="GeneID" id="59319039"/>
<sequence length="117" mass="12689">MHIGPSEARPTSAIHAANPPAQHERLDNGQDVIDLMVAYITGLASYTGLVDCRQLVPTSIRLFCVATQAGSFPQVVLQYQSTGVTIRGTPATRGQDGVTKIPELPDETYMLIHRDDD</sequence>
<dbReference type="RefSeq" id="XP_036538351.1">
    <property type="nucleotide sequence ID" value="XM_036684321.1"/>
</dbReference>
<evidence type="ECO:0000313" key="2">
    <source>
        <dbReference type="EMBL" id="KAF5606318.1"/>
    </source>
</evidence>
<evidence type="ECO:0000256" key="1">
    <source>
        <dbReference type="SAM" id="MobiDB-lite"/>
    </source>
</evidence>
<evidence type="ECO:0000313" key="3">
    <source>
        <dbReference type="Proteomes" id="UP000547976"/>
    </source>
</evidence>